<feature type="compositionally biased region" description="Low complexity" evidence="3">
    <location>
        <begin position="140"/>
        <end position="158"/>
    </location>
</feature>
<dbReference type="InterPro" id="IPR035772">
    <property type="entry name" value="CIN85_SH3_3"/>
</dbReference>
<feature type="compositionally biased region" description="Polar residues" evidence="3">
    <location>
        <begin position="498"/>
        <end position="509"/>
    </location>
</feature>
<keyword evidence="5" id="KW-0418">Kinase</keyword>
<dbReference type="PANTHER" id="PTHR14167">
    <property type="entry name" value="SH3 DOMAIN-CONTAINING"/>
    <property type="match status" value="1"/>
</dbReference>
<feature type="region of interest" description="Disordered" evidence="3">
    <location>
        <begin position="291"/>
        <end position="404"/>
    </location>
</feature>
<feature type="compositionally biased region" description="Polar residues" evidence="3">
    <location>
        <begin position="432"/>
        <end position="447"/>
    </location>
</feature>
<dbReference type="PRINTS" id="PR01887">
    <property type="entry name" value="SPECTRNALPHA"/>
</dbReference>
<dbReference type="InterPro" id="IPR050384">
    <property type="entry name" value="Endophilin_SH3RF"/>
</dbReference>
<keyword evidence="6" id="KW-1185">Reference proteome</keyword>
<dbReference type="InterPro" id="IPR036028">
    <property type="entry name" value="SH3-like_dom_sf"/>
</dbReference>
<dbReference type="Proteomes" id="UP001610411">
    <property type="component" value="Unassembled WGS sequence"/>
</dbReference>
<proteinExistence type="predicted"/>
<feature type="compositionally biased region" description="Low complexity" evidence="3">
    <location>
        <begin position="526"/>
        <end position="542"/>
    </location>
</feature>
<dbReference type="InterPro" id="IPR001452">
    <property type="entry name" value="SH3_domain"/>
</dbReference>
<feature type="compositionally biased region" description="Basic and acidic residues" evidence="3">
    <location>
        <begin position="17"/>
        <end position="38"/>
    </location>
</feature>
<feature type="compositionally biased region" description="Low complexity" evidence="3">
    <location>
        <begin position="454"/>
        <end position="473"/>
    </location>
</feature>
<dbReference type="Gene3D" id="2.30.30.40">
    <property type="entry name" value="SH3 Domains"/>
    <property type="match status" value="2"/>
</dbReference>
<feature type="domain" description="SH3" evidence="4">
    <location>
        <begin position="61"/>
        <end position="120"/>
    </location>
</feature>
<feature type="compositionally biased region" description="Polar residues" evidence="3">
    <location>
        <begin position="41"/>
        <end position="53"/>
    </location>
</feature>
<evidence type="ECO:0000259" key="4">
    <source>
        <dbReference type="PROSITE" id="PS50002"/>
    </source>
</evidence>
<evidence type="ECO:0000256" key="2">
    <source>
        <dbReference type="PROSITE-ProRule" id="PRU00192"/>
    </source>
</evidence>
<feature type="region of interest" description="Disordered" evidence="3">
    <location>
        <begin position="122"/>
        <end position="163"/>
    </location>
</feature>
<comment type="caution">
    <text evidence="5">The sequence shown here is derived from an EMBL/GenBank/DDBJ whole genome shotgun (WGS) entry which is preliminary data.</text>
</comment>
<organism evidence="5 6">
    <name type="scientific">Daubentonia madagascariensis</name>
    <name type="common">Aye-aye</name>
    <name type="synonym">Sciurus madagascariensis</name>
    <dbReference type="NCBI Taxonomy" id="31869"/>
    <lineage>
        <taxon>Eukaryota</taxon>
        <taxon>Metazoa</taxon>
        <taxon>Chordata</taxon>
        <taxon>Craniata</taxon>
        <taxon>Vertebrata</taxon>
        <taxon>Euteleostomi</taxon>
        <taxon>Mammalia</taxon>
        <taxon>Eutheria</taxon>
        <taxon>Euarchontoglires</taxon>
        <taxon>Primates</taxon>
        <taxon>Strepsirrhini</taxon>
        <taxon>Chiromyiformes</taxon>
        <taxon>Daubentoniidae</taxon>
        <taxon>Daubentonia</taxon>
    </lineage>
</organism>
<feature type="region of interest" description="Disordered" evidence="3">
    <location>
        <begin position="431"/>
        <end position="572"/>
    </location>
</feature>
<dbReference type="CDD" id="cd12057">
    <property type="entry name" value="SH3_CIN85_3"/>
    <property type="match status" value="1"/>
</dbReference>
<evidence type="ECO:0000313" key="5">
    <source>
        <dbReference type="EMBL" id="KAL2768926.1"/>
    </source>
</evidence>
<dbReference type="SMART" id="SM00326">
    <property type="entry name" value="SH3"/>
    <property type="match status" value="2"/>
</dbReference>
<dbReference type="SUPFAM" id="SSF50044">
    <property type="entry name" value="SH3-domain"/>
    <property type="match status" value="2"/>
</dbReference>
<evidence type="ECO:0000256" key="1">
    <source>
        <dbReference type="ARBA" id="ARBA00022443"/>
    </source>
</evidence>
<protein>
    <submittedName>
        <fullName evidence="5">SH3 domain-containing kinase-binding protein 1 isoform b</fullName>
    </submittedName>
</protein>
<gene>
    <name evidence="5" type="ORF">WCI35_024509</name>
</gene>
<dbReference type="FunFam" id="2.30.30.40:FF:000089">
    <property type="entry name" value="SH3 domain-containing kinase-binding protein 1"/>
    <property type="match status" value="1"/>
</dbReference>
<dbReference type="AlphaFoldDB" id="A0ABD2DQB5"/>
<keyword evidence="5" id="KW-0808">Transferase</keyword>
<name>A0ABD2DQB5_DAUMA</name>
<dbReference type="PANTHER" id="PTHR14167:SF6">
    <property type="entry name" value="SH3 DOMAIN-CONTAINING KINASE-BINDING PROTEIN 1"/>
    <property type="match status" value="1"/>
</dbReference>
<dbReference type="PRINTS" id="PR00452">
    <property type="entry name" value="SH3DOMAIN"/>
</dbReference>
<reference evidence="5 6" key="1">
    <citation type="journal article" date="2024" name="G3 (Bethesda)">
        <title>A hybrid genome assembly of the endangered aye-aye (Daubentonia madagascariensis).</title>
        <authorList>
            <person name="Versoza C.J."/>
            <person name="Pfeifer S.P."/>
        </authorList>
    </citation>
    <scope>NUCLEOTIDE SEQUENCE [LARGE SCALE GENOMIC DNA]</scope>
    <source>
        <strain evidence="5">6821</strain>
    </source>
</reference>
<evidence type="ECO:0000256" key="3">
    <source>
        <dbReference type="SAM" id="MobiDB-lite"/>
    </source>
</evidence>
<evidence type="ECO:0000313" key="6">
    <source>
        <dbReference type="Proteomes" id="UP001610411"/>
    </source>
</evidence>
<dbReference type="GO" id="GO:0016301">
    <property type="term" value="F:kinase activity"/>
    <property type="evidence" value="ECO:0007669"/>
    <property type="project" value="UniProtKB-KW"/>
</dbReference>
<feature type="domain" description="SH3" evidence="4">
    <location>
        <begin position="230"/>
        <end position="291"/>
    </location>
</feature>
<feature type="compositionally biased region" description="Basic and acidic residues" evidence="3">
    <location>
        <begin position="318"/>
        <end position="353"/>
    </location>
</feature>
<dbReference type="CDD" id="cd12055">
    <property type="entry name" value="SH3_CIN85_2"/>
    <property type="match status" value="1"/>
</dbReference>
<feature type="region of interest" description="Disordered" evidence="3">
    <location>
        <begin position="208"/>
        <end position="228"/>
    </location>
</feature>
<dbReference type="InterPro" id="IPR035771">
    <property type="entry name" value="CIN85_SH3_2"/>
</dbReference>
<accession>A0ABD2DQB5</accession>
<dbReference type="PROSITE" id="PS50002">
    <property type="entry name" value="SH3"/>
    <property type="match status" value="2"/>
</dbReference>
<dbReference type="FunFam" id="2.30.30.40:FF:000094">
    <property type="entry name" value="SH3 domain-containing kinase-binding protein 1"/>
    <property type="match status" value="1"/>
</dbReference>
<sequence length="628" mass="68743">MELSAAKAPSSADLSEIEIKKEMKKDPLSNKAPEKPMHEVSSGNSLLSSETILRTNKRGERRRRRCQVAFSYLPQNDDELELKVGDIIEVVGEVEEGWWEGVLNGKTGMFPSNFIKELSGESDELGISQDEQLSKSSLRETTGSESDGGDSSSTKSEGANGTVATAAIQPKKVKGVGFGDIFKDKPIKLRPRSIEVENDFLPVEKTIGKKLPPTTATPDSSKTEMDSRTKTKDYCKVIFPYEAQNDDELTIKEGDIVTLINKDCIDVGWWEGELNGRRGVFPDNFVKLLPPDFEKEGNRPKKPPPPSAPVIKQGAGTTERKHEIKKIPPERPETLPNRTEEKERPEREPKLDLQKPSVPAIPPKKPRPPKTNSLNRPGALPPRRPERPVGPLTHTRGDSPKIDLVSSSLSSILDKELSDRSNDIDLEGFDSVVSSTEKLSHPTTSRPKATGRRPPSQSLTSSSLSSPDIFDSPSPEEDKEEHISLAHRGVDASKKTSKTVTISQVSDNKASLPPKPGTMAAGSGGPAPLSSAAPSPLSSSLGTAGHRANSPSLFGTEGKPKMEPAASSQAAVEELRTQVRELRSIIETMKDQQKREIKQLLSELDEEKKIRLRLQMEVNDIKKALQSK</sequence>
<dbReference type="Pfam" id="PF14604">
    <property type="entry name" value="SH3_9"/>
    <property type="match status" value="2"/>
</dbReference>
<keyword evidence="1 2" id="KW-0728">SH3 domain</keyword>
<feature type="compositionally biased region" description="Basic and acidic residues" evidence="3">
    <location>
        <begin position="480"/>
        <end position="494"/>
    </location>
</feature>
<feature type="region of interest" description="Disordered" evidence="3">
    <location>
        <begin position="1"/>
        <end position="61"/>
    </location>
</feature>
<dbReference type="EMBL" id="JBFSEQ010000009">
    <property type="protein sequence ID" value="KAL2768926.1"/>
    <property type="molecule type" value="Genomic_DNA"/>
</dbReference>